<dbReference type="Proteomes" id="UP000677228">
    <property type="component" value="Unassembled WGS sequence"/>
</dbReference>
<gene>
    <name evidence="4" type="ORF">OVA965_LOCUS9273</name>
    <name evidence="5" type="ORF">TMI583_LOCUS9269</name>
</gene>
<dbReference type="GO" id="GO:0004550">
    <property type="term" value="F:nucleoside diphosphate kinase activity"/>
    <property type="evidence" value="ECO:0007669"/>
    <property type="project" value="InterPro"/>
</dbReference>
<feature type="domain" description="Nucleoside diphosphate kinase-like" evidence="3">
    <location>
        <begin position="452"/>
        <end position="585"/>
    </location>
</feature>
<organism evidence="5 6">
    <name type="scientific">Didymodactylos carnosus</name>
    <dbReference type="NCBI Taxonomy" id="1234261"/>
    <lineage>
        <taxon>Eukaryota</taxon>
        <taxon>Metazoa</taxon>
        <taxon>Spiralia</taxon>
        <taxon>Gnathifera</taxon>
        <taxon>Rotifera</taxon>
        <taxon>Eurotatoria</taxon>
        <taxon>Bdelloidea</taxon>
        <taxon>Philodinida</taxon>
        <taxon>Philodinidae</taxon>
        <taxon>Didymodactylos</taxon>
    </lineage>
</organism>
<dbReference type="PANTHER" id="PTHR46135">
    <property type="entry name" value="NME/NM23 FAMILY MEMBER 8"/>
    <property type="match status" value="1"/>
</dbReference>
<dbReference type="InterPro" id="IPR034907">
    <property type="entry name" value="NDK-like_dom"/>
</dbReference>
<evidence type="ECO:0000313" key="6">
    <source>
        <dbReference type="Proteomes" id="UP000682733"/>
    </source>
</evidence>
<feature type="domain" description="Nucleoside diphosphate kinase-like" evidence="3">
    <location>
        <begin position="312"/>
        <end position="451"/>
    </location>
</feature>
<protein>
    <recommendedName>
        <fullName evidence="3">Nucleoside diphosphate kinase-like domain-containing protein</fullName>
    </recommendedName>
</protein>
<dbReference type="InterPro" id="IPR001564">
    <property type="entry name" value="Nucleoside_diP_kinase"/>
</dbReference>
<comment type="caution">
    <text evidence="1">Lacks conserved residue(s) required for the propagation of feature annotation.</text>
</comment>
<dbReference type="GO" id="GO:0006183">
    <property type="term" value="P:GTP biosynthetic process"/>
    <property type="evidence" value="ECO:0007669"/>
    <property type="project" value="InterPro"/>
</dbReference>
<name>A0A8S2HX10_9BILA</name>
<sequence length="635" mass="72337">MARRRQEIALQQEIESQEEWTEAINKEGLTVIDVYQTFGGPCKALESKFRAIKNTLGDPLLYFAIAKADAIDALEKYRGHCAPCFLFYASGTLVDAVRGANAPELQRKIMSNLEQEKTILKEGGQRNEYRFEFDEDIDEDEDVDIKRNRSFSVVNAVTSHKYTVAVIRPDAVADGKTADITDKIKQQGFKVLHQEEKQLNEHDARNLYKHKMNEPIYEELIQLMCSGPCLVLVLQKFDAKESSVEDFRELLGPWDVEQARSTKPDSLRALFGTDGWRNAVDGSDSLDSAQRDITLLFPNLIQKPKSPIIKPMERTVVIIRPKALTVHKDAIIKRIQESGFEIIKQAEIQLTPQQAEEFYSSHRQKPYFQDLVQEMSSGPLLALYLSKKDAVKGLRTLLGPTEKDKIKEAVGTLRHEFDIVDCKVNSLHGPRRKSEAQRHLQYFFPEDRVLAIIKPNLSEQQIAEIEEQIRKSGFFILAKKTEKLTQENAAQFYHSHHGKDYYEELINYMTSGPSEILVLSKENAVESWKELMGPETPKQAMETAPVSLRALYGVDLVHNAVDGSSDVDQAKTEITQLFGNIDTIDEDEENVNEEDPIIITEENFEELTRAATTIQKRYKLFKKKTDISSDETVGY</sequence>
<dbReference type="Gene3D" id="3.40.30.10">
    <property type="entry name" value="Glutaredoxin"/>
    <property type="match status" value="1"/>
</dbReference>
<proteinExistence type="inferred from homology"/>
<dbReference type="AlphaFoldDB" id="A0A8S2HX10"/>
<evidence type="ECO:0000259" key="3">
    <source>
        <dbReference type="SMART" id="SM00562"/>
    </source>
</evidence>
<dbReference type="CDD" id="cd04416">
    <property type="entry name" value="NDPk_TX"/>
    <property type="match status" value="2"/>
</dbReference>
<dbReference type="GO" id="GO:0006228">
    <property type="term" value="P:UTP biosynthetic process"/>
    <property type="evidence" value="ECO:0007669"/>
    <property type="project" value="InterPro"/>
</dbReference>
<dbReference type="EMBL" id="CAJOBA010003250">
    <property type="protein sequence ID" value="CAF3675767.1"/>
    <property type="molecule type" value="Genomic_DNA"/>
</dbReference>
<dbReference type="SUPFAM" id="SSF54919">
    <property type="entry name" value="Nucleoside diphosphate kinase, NDK"/>
    <property type="match status" value="3"/>
</dbReference>
<dbReference type="InterPro" id="IPR051766">
    <property type="entry name" value="TXND_domain-containing"/>
</dbReference>
<dbReference type="Pfam" id="PF00085">
    <property type="entry name" value="Thioredoxin"/>
    <property type="match status" value="1"/>
</dbReference>
<evidence type="ECO:0000256" key="1">
    <source>
        <dbReference type="PROSITE-ProRule" id="PRU00706"/>
    </source>
</evidence>
<feature type="domain" description="Nucleoside diphosphate kinase-like" evidence="3">
    <location>
        <begin position="160"/>
        <end position="303"/>
    </location>
</feature>
<reference evidence="5" key="1">
    <citation type="submission" date="2021-02" db="EMBL/GenBank/DDBJ databases">
        <authorList>
            <person name="Nowell W R."/>
        </authorList>
    </citation>
    <scope>NUCLEOTIDE SEQUENCE</scope>
</reference>
<comment type="similarity">
    <text evidence="1 2">Belongs to the NDK family.</text>
</comment>
<dbReference type="PROSITE" id="PS51374">
    <property type="entry name" value="NDPK_LIKE"/>
    <property type="match status" value="3"/>
</dbReference>
<dbReference type="PRINTS" id="PR01243">
    <property type="entry name" value="NUCDPKINASE"/>
</dbReference>
<dbReference type="InterPro" id="IPR036850">
    <property type="entry name" value="NDK-like_dom_sf"/>
</dbReference>
<dbReference type="Pfam" id="PF00334">
    <property type="entry name" value="NDK"/>
    <property type="match status" value="2"/>
</dbReference>
<dbReference type="GO" id="GO:0006241">
    <property type="term" value="P:CTP biosynthetic process"/>
    <property type="evidence" value="ECO:0007669"/>
    <property type="project" value="InterPro"/>
</dbReference>
<accession>A0A8S2HX10</accession>
<evidence type="ECO:0000313" key="4">
    <source>
        <dbReference type="EMBL" id="CAF0893974.1"/>
    </source>
</evidence>
<dbReference type="InterPro" id="IPR036249">
    <property type="entry name" value="Thioredoxin-like_sf"/>
</dbReference>
<evidence type="ECO:0000313" key="5">
    <source>
        <dbReference type="EMBL" id="CAF3675767.1"/>
    </source>
</evidence>
<dbReference type="SUPFAM" id="SSF52833">
    <property type="entry name" value="Thioredoxin-like"/>
    <property type="match status" value="1"/>
</dbReference>
<dbReference type="EMBL" id="CAJNOK010003249">
    <property type="protein sequence ID" value="CAF0893974.1"/>
    <property type="molecule type" value="Genomic_DNA"/>
</dbReference>
<dbReference type="PANTHER" id="PTHR46135:SF3">
    <property type="entry name" value="NME_NM23 FAMILY MEMBER 8"/>
    <property type="match status" value="1"/>
</dbReference>
<dbReference type="Proteomes" id="UP000682733">
    <property type="component" value="Unassembled WGS sequence"/>
</dbReference>
<dbReference type="SMART" id="SM00562">
    <property type="entry name" value="NDK"/>
    <property type="match status" value="3"/>
</dbReference>
<evidence type="ECO:0000256" key="2">
    <source>
        <dbReference type="RuleBase" id="RU004011"/>
    </source>
</evidence>
<dbReference type="Gene3D" id="3.30.70.141">
    <property type="entry name" value="Nucleoside diphosphate kinase-like domain"/>
    <property type="match status" value="3"/>
</dbReference>
<dbReference type="InterPro" id="IPR013766">
    <property type="entry name" value="Thioredoxin_domain"/>
</dbReference>
<comment type="caution">
    <text evidence="5">The sequence shown here is derived from an EMBL/GenBank/DDBJ whole genome shotgun (WGS) entry which is preliminary data.</text>
</comment>